<accession>A0A397WR68</accession>
<sequence length="132" mass="15408">MIIVYKRGNYEITRIENVTAILLGDLENLKELHEKEIKAVNEIRRDLSGKNEILGDLTFDILRGLVKTYTQDRLFLNEGYKYVLSVETSSGGSYSFYLKRIRDMDDLIEKIKNREPINYILIDAEEGIIEME</sequence>
<evidence type="ECO:0000313" key="1">
    <source>
        <dbReference type="EMBL" id="RIB35166.1"/>
    </source>
</evidence>
<comment type="caution">
    <text evidence="1">The sequence shown here is derived from an EMBL/GenBank/DDBJ whole genome shotgun (WGS) entry which is preliminary data.</text>
</comment>
<gene>
    <name evidence="1" type="ORF">BXU00_02430</name>
</gene>
<proteinExistence type="predicted"/>
<organism evidence="1 2">
    <name type="scientific">Candidatus Nanoclepta minutus</name>
    <dbReference type="NCBI Taxonomy" id="1940235"/>
    <lineage>
        <taxon>Archaea</taxon>
        <taxon>Nanobdellota</taxon>
        <taxon>Candidatus Nanoclepta</taxon>
    </lineage>
</organism>
<evidence type="ECO:0000313" key="2">
    <source>
        <dbReference type="Proteomes" id="UP000266622"/>
    </source>
</evidence>
<protein>
    <submittedName>
        <fullName evidence="1">Uncharacterized protein</fullName>
    </submittedName>
</protein>
<dbReference type="EMBL" id="MWMI01000004">
    <property type="protein sequence ID" value="RIB35166.1"/>
    <property type="molecule type" value="Genomic_DNA"/>
</dbReference>
<name>A0A397WR68_9ARCH</name>
<dbReference type="AlphaFoldDB" id="A0A397WR68"/>
<dbReference type="Proteomes" id="UP000266622">
    <property type="component" value="Unassembled WGS sequence"/>
</dbReference>
<reference evidence="1 2" key="1">
    <citation type="journal article" date="2018" name="Syst. Appl. Microbiol.">
        <title>A new symbiotic nanoarchaeote (Candidatus Nanoclepta minutus) and its host (Zestosphaera tikiterensis gen. nov., sp. nov.) from a New Zealand hot spring.</title>
        <authorList>
            <person name="St John E."/>
            <person name="Liu Y."/>
            <person name="Podar M."/>
            <person name="Stott M.B."/>
            <person name="Meneghin J."/>
            <person name="Chen Z."/>
            <person name="Lagutin K."/>
            <person name="Mitchell K."/>
            <person name="Reysenbach A.L."/>
        </authorList>
    </citation>
    <scope>NUCLEOTIDE SEQUENCE [LARGE SCALE GENOMIC DNA]</scope>
    <source>
        <strain evidence="1">NZ3</strain>
    </source>
</reference>